<keyword evidence="1" id="KW-0732">Signal</keyword>
<feature type="signal peptide" evidence="1">
    <location>
        <begin position="1"/>
        <end position="23"/>
    </location>
</feature>
<comment type="caution">
    <text evidence="2">The sequence shown here is derived from an EMBL/GenBank/DDBJ whole genome shotgun (WGS) entry which is preliminary data.</text>
</comment>
<reference evidence="2" key="1">
    <citation type="submission" date="2022-09" db="EMBL/GenBank/DDBJ databases">
        <title>Intensive care unit water sources are persistently colonized with multi-drug resistant bacteria and are the site of extensive horizontal gene transfer of antibiotic resistance genes.</title>
        <authorList>
            <person name="Diorio-Toth L."/>
        </authorList>
    </citation>
    <scope>NUCLEOTIDE SEQUENCE</scope>
    <source>
        <strain evidence="2">GD03918</strain>
    </source>
</reference>
<evidence type="ECO:0000256" key="1">
    <source>
        <dbReference type="SAM" id="SignalP"/>
    </source>
</evidence>
<name>A0AAJ1KT38_9ENTR</name>
<dbReference type="EMBL" id="JAOCBF010000021">
    <property type="protein sequence ID" value="MDH0964400.1"/>
    <property type="molecule type" value="Genomic_DNA"/>
</dbReference>
<sequence>MTYKAITAYLILSSAMFTSSSFASEEPKMARVLANVSATICTDPENRSECYSIISAVAEMSRMVGETAANCGDDVSSDFCIYNKTDSLIIQNWYDTYGKK</sequence>
<accession>A0AAJ1KT38</accession>
<proteinExistence type="predicted"/>
<dbReference type="Proteomes" id="UP001159937">
    <property type="component" value="Unassembled WGS sequence"/>
</dbReference>
<organism evidence="2 3">
    <name type="scientific">Klebsiella michiganensis</name>
    <dbReference type="NCBI Taxonomy" id="1134687"/>
    <lineage>
        <taxon>Bacteria</taxon>
        <taxon>Pseudomonadati</taxon>
        <taxon>Pseudomonadota</taxon>
        <taxon>Gammaproteobacteria</taxon>
        <taxon>Enterobacterales</taxon>
        <taxon>Enterobacteriaceae</taxon>
        <taxon>Klebsiella/Raoultella group</taxon>
        <taxon>Klebsiella</taxon>
    </lineage>
</organism>
<feature type="chain" id="PRO_5042561128" evidence="1">
    <location>
        <begin position="24"/>
        <end position="100"/>
    </location>
</feature>
<evidence type="ECO:0000313" key="3">
    <source>
        <dbReference type="Proteomes" id="UP001159937"/>
    </source>
</evidence>
<dbReference type="AlphaFoldDB" id="A0AAJ1KT38"/>
<dbReference type="RefSeq" id="WP_279944238.1">
    <property type="nucleotide sequence ID" value="NZ_JAOCBF010000021.1"/>
</dbReference>
<evidence type="ECO:0000313" key="2">
    <source>
        <dbReference type="EMBL" id="MDH0964400.1"/>
    </source>
</evidence>
<protein>
    <submittedName>
        <fullName evidence="2">Uncharacterized protein</fullName>
    </submittedName>
</protein>
<gene>
    <name evidence="2" type="ORF">N5C89_16305</name>
</gene>